<dbReference type="Proteomes" id="UP000078162">
    <property type="component" value="Chromosome"/>
</dbReference>
<organism evidence="2 3">
    <name type="scientific">Candidatus Chlamydia sanziniae</name>
    <dbReference type="NCBI Taxonomy" id="1806891"/>
    <lineage>
        <taxon>Bacteria</taxon>
        <taxon>Pseudomonadati</taxon>
        <taxon>Chlamydiota</taxon>
        <taxon>Chlamydiia</taxon>
        <taxon>Chlamydiales</taxon>
        <taxon>Chlamydiaceae</taxon>
        <taxon>Chlamydia/Chlamydophila group</taxon>
        <taxon>Chlamydia</taxon>
    </lineage>
</organism>
<keyword evidence="1" id="KW-0472">Membrane</keyword>
<keyword evidence="1" id="KW-0812">Transmembrane</keyword>
<gene>
    <name evidence="2" type="ORF">Cs308_0098</name>
</gene>
<evidence type="ECO:0000256" key="1">
    <source>
        <dbReference type="SAM" id="Phobius"/>
    </source>
</evidence>
<evidence type="ECO:0000313" key="2">
    <source>
        <dbReference type="EMBL" id="ANH78269.1"/>
    </source>
</evidence>
<dbReference type="STRING" id="1806891.Cs308_0098"/>
<reference evidence="2 3" key="1">
    <citation type="submission" date="2016-03" db="EMBL/GenBank/DDBJ databases">
        <title>Culture-independent genomics supports pathogen discovery for uncultivable bacteria within the genus Chlamydia.</title>
        <authorList>
            <person name="Taylor-Brown A."/>
            <person name="Bachmann N.L."/>
            <person name="Borel N."/>
            <person name="Polkinghorne A."/>
        </authorList>
    </citation>
    <scope>NUCLEOTIDE SEQUENCE [LARGE SCALE GENOMIC DNA]</scope>
    <source>
        <strain evidence="2 3">2742-308</strain>
    </source>
</reference>
<protein>
    <submittedName>
        <fullName evidence="2">Uncharacterized protein</fullName>
    </submittedName>
</protein>
<accession>A0A1A9HTF0</accession>
<dbReference type="PATRIC" id="fig|1806891.3.peg.92"/>
<proteinExistence type="predicted"/>
<keyword evidence="3" id="KW-1185">Reference proteome</keyword>
<name>A0A1A9HTF0_9CHLA</name>
<dbReference type="KEGG" id="csaz:Cs308_0098"/>
<dbReference type="AlphaFoldDB" id="A0A1A9HTF0"/>
<dbReference type="EMBL" id="CP014639">
    <property type="protein sequence ID" value="ANH78269.1"/>
    <property type="molecule type" value="Genomic_DNA"/>
</dbReference>
<keyword evidence="1" id="KW-1133">Transmembrane helix</keyword>
<feature type="transmembrane region" description="Helical" evidence="1">
    <location>
        <begin position="12"/>
        <end position="34"/>
    </location>
</feature>
<sequence length="519" mass="61260">MNRKFAHKRVITTSLALLLFIFSLIVFTSMIVFFAHVVLWASILEICGGMFLLYLAILTGVYAFSLKKLEIKFKKPQWTEEKDILGDSVWKRELAEVFLRGYLSKDLAVYHREGTLDAQASLANIVRLNSLQPCFDLLKQKYIYTNILLHIARQLIRQMYYGPVKKDKELGKQLFYRLMELSYPAPELLVLIHNARVFDIKASSLLKYAKQGKFSIREDNTFCYEFMETQAPVAETWAALERLFSLENPDILFQKDSFLSYVYDFYFIKHFFYQHIRHYIKHSIQRNLSCCFPSDIDFQVDKVEKFLKYCEPRIQLVYDMVLHWGHHIPEGAECYTTMNQKWVQLFIQFSTAIEALGRLSRNNLMKKTTKEALAKFISHYNKILKTKERFVQSMSFRFHTNDFVVLLDVLDLTRSEEIPEDLQEDYYLCFQAVDTLLCWFSSRIRQGKMPYIPHDNSSVSLWRQRLFHLTQQGLSFEAVKALIRLIHMEESVWKEVLPLFKGTVIYEELKNFIEGGQLS</sequence>
<feature type="transmembrane region" description="Helical" evidence="1">
    <location>
        <begin position="40"/>
        <end position="64"/>
    </location>
</feature>
<evidence type="ECO:0000313" key="3">
    <source>
        <dbReference type="Proteomes" id="UP000078162"/>
    </source>
</evidence>